<organism evidence="2 3">
    <name type="scientific">Araneus ventricosus</name>
    <name type="common">Orbweaver spider</name>
    <name type="synonym">Epeira ventricosa</name>
    <dbReference type="NCBI Taxonomy" id="182803"/>
    <lineage>
        <taxon>Eukaryota</taxon>
        <taxon>Metazoa</taxon>
        <taxon>Ecdysozoa</taxon>
        <taxon>Arthropoda</taxon>
        <taxon>Chelicerata</taxon>
        <taxon>Arachnida</taxon>
        <taxon>Araneae</taxon>
        <taxon>Araneomorphae</taxon>
        <taxon>Entelegynae</taxon>
        <taxon>Araneoidea</taxon>
        <taxon>Araneidae</taxon>
        <taxon>Araneus</taxon>
    </lineage>
</organism>
<proteinExistence type="predicted"/>
<dbReference type="EMBL" id="BGPR01003162">
    <property type="protein sequence ID" value="GBM84473.1"/>
    <property type="molecule type" value="Genomic_DNA"/>
</dbReference>
<name>A0A4Y2J2T0_ARAVE</name>
<keyword evidence="3" id="KW-1185">Reference proteome</keyword>
<dbReference type="AlphaFoldDB" id="A0A4Y2J2T0"/>
<gene>
    <name evidence="2" type="ORF">AVEN_192186_1</name>
</gene>
<evidence type="ECO:0000256" key="1">
    <source>
        <dbReference type="SAM" id="MobiDB-lite"/>
    </source>
</evidence>
<feature type="region of interest" description="Disordered" evidence="1">
    <location>
        <begin position="66"/>
        <end position="119"/>
    </location>
</feature>
<evidence type="ECO:0000313" key="3">
    <source>
        <dbReference type="Proteomes" id="UP000499080"/>
    </source>
</evidence>
<feature type="compositionally biased region" description="Basic and acidic residues" evidence="1">
    <location>
        <begin position="96"/>
        <end position="111"/>
    </location>
</feature>
<sequence>METYMKMNEIHMISDLCVETVDTHKNEENAIPIKRNILRSKRLFRLFEDDTDDDEQSDIGIVVVPPETAEASDEEEGNNILNHDNGDLPCDTTGENEVHSKKKSESSERSFSRAKKFKK</sequence>
<accession>A0A4Y2J2T0</accession>
<reference evidence="2 3" key="1">
    <citation type="journal article" date="2019" name="Sci. Rep.">
        <title>Orb-weaving spider Araneus ventricosus genome elucidates the spidroin gene catalogue.</title>
        <authorList>
            <person name="Kono N."/>
            <person name="Nakamura H."/>
            <person name="Ohtoshi R."/>
            <person name="Moran D.A.P."/>
            <person name="Shinohara A."/>
            <person name="Yoshida Y."/>
            <person name="Fujiwara M."/>
            <person name="Mori M."/>
            <person name="Tomita M."/>
            <person name="Arakawa K."/>
        </authorList>
    </citation>
    <scope>NUCLEOTIDE SEQUENCE [LARGE SCALE GENOMIC DNA]</scope>
</reference>
<evidence type="ECO:0000313" key="2">
    <source>
        <dbReference type="EMBL" id="GBM84473.1"/>
    </source>
</evidence>
<dbReference type="Proteomes" id="UP000499080">
    <property type="component" value="Unassembled WGS sequence"/>
</dbReference>
<protein>
    <submittedName>
        <fullName evidence="2">Uncharacterized protein</fullName>
    </submittedName>
</protein>
<comment type="caution">
    <text evidence="2">The sequence shown here is derived from an EMBL/GenBank/DDBJ whole genome shotgun (WGS) entry which is preliminary data.</text>
</comment>